<evidence type="ECO:0000259" key="5">
    <source>
        <dbReference type="PROSITE" id="PS50888"/>
    </source>
</evidence>
<dbReference type="SUPFAM" id="SSF47459">
    <property type="entry name" value="HLH, helix-loop-helix DNA-binding domain"/>
    <property type="match status" value="1"/>
</dbReference>
<accession>A0A9R0HTY7</accession>
<gene>
    <name evidence="7" type="primary">LOC110776678</name>
</gene>
<keyword evidence="6" id="KW-1185">Reference proteome</keyword>
<keyword evidence="4" id="KW-0539">Nucleus</keyword>
<evidence type="ECO:0000256" key="4">
    <source>
        <dbReference type="ARBA" id="ARBA00023242"/>
    </source>
</evidence>
<dbReference type="PANTHER" id="PTHR13935:SF104">
    <property type="entry name" value="TRANSCRIPTION FACTOR BHLH160"/>
    <property type="match status" value="1"/>
</dbReference>
<sequence length="321" mass="36050">MSNPPFGSPLYNEEDDFSFPYQPTTTRTNDDPINFPITLIEDQNTLPSTSSLLPISEYQDLSIFLDDDDHAIDYTLLEKYDPNNIIQDTINWATPIEHQVGLEQVHHEMQYYCPTTTNTTTITTAATTAGVAAVSGVGEGSSSKKLDHNAKEKVRRMKLNEIFLTLRTLLPDSRRAKKRWSAPYVIDRALDYVPQLQAEVEKLTLEKNNMISVLGKKQKLQVVVDNNNVANKDNKTLTVSMNEVKNGEVIVQICEQNNNNVGMLSTLIEKLEGQGMIVLGASSQHVCEDRSCFHLHVQMGENPVEADYVAVLHKKIISWLS</sequence>
<dbReference type="GO" id="GO:0046983">
    <property type="term" value="F:protein dimerization activity"/>
    <property type="evidence" value="ECO:0007669"/>
    <property type="project" value="InterPro"/>
</dbReference>
<dbReference type="GeneID" id="110776678"/>
<dbReference type="Proteomes" id="UP000813463">
    <property type="component" value="Chromosome 5"/>
</dbReference>
<dbReference type="GO" id="GO:0000981">
    <property type="term" value="F:DNA-binding transcription factor activity, RNA polymerase II-specific"/>
    <property type="evidence" value="ECO:0000318"/>
    <property type="project" value="GO_Central"/>
</dbReference>
<dbReference type="PANTHER" id="PTHR13935">
    <property type="entry name" value="ACHAETE-SCUTE TRANSCRIPTION FACTOR-RELATED"/>
    <property type="match status" value="1"/>
</dbReference>
<evidence type="ECO:0000256" key="2">
    <source>
        <dbReference type="ARBA" id="ARBA00023015"/>
    </source>
</evidence>
<feature type="domain" description="BHLH" evidence="5">
    <location>
        <begin position="143"/>
        <end position="196"/>
    </location>
</feature>
<reference evidence="7" key="2">
    <citation type="submission" date="2025-08" db="UniProtKB">
        <authorList>
            <consortium name="RefSeq"/>
        </authorList>
    </citation>
    <scope>IDENTIFICATION</scope>
    <source>
        <tissue evidence="7">Leaf</tissue>
    </source>
</reference>
<evidence type="ECO:0000313" key="7">
    <source>
        <dbReference type="RefSeq" id="XP_021836924.2"/>
    </source>
</evidence>
<dbReference type="PROSITE" id="PS50888">
    <property type="entry name" value="BHLH"/>
    <property type="match status" value="1"/>
</dbReference>
<dbReference type="RefSeq" id="XP_021836924.2">
    <property type="nucleotide sequence ID" value="XM_021981232.2"/>
</dbReference>
<dbReference type="GO" id="GO:0006357">
    <property type="term" value="P:regulation of transcription by RNA polymerase II"/>
    <property type="evidence" value="ECO:0000318"/>
    <property type="project" value="GO_Central"/>
</dbReference>
<dbReference type="InterPro" id="IPR011598">
    <property type="entry name" value="bHLH_dom"/>
</dbReference>
<dbReference type="Gene3D" id="4.10.280.10">
    <property type="entry name" value="Helix-loop-helix DNA-binding domain"/>
    <property type="match status" value="1"/>
</dbReference>
<dbReference type="GO" id="GO:0090575">
    <property type="term" value="C:RNA polymerase II transcription regulator complex"/>
    <property type="evidence" value="ECO:0000318"/>
    <property type="project" value="GO_Central"/>
</dbReference>
<keyword evidence="3" id="KW-0804">Transcription</keyword>
<dbReference type="InterPro" id="IPR015660">
    <property type="entry name" value="MASH1/Ascl1a-like"/>
</dbReference>
<keyword evidence="2" id="KW-0805">Transcription regulation</keyword>
<name>A0A9R0HTY7_SPIOL</name>
<evidence type="ECO:0000256" key="3">
    <source>
        <dbReference type="ARBA" id="ARBA00023163"/>
    </source>
</evidence>
<evidence type="ECO:0000313" key="6">
    <source>
        <dbReference type="Proteomes" id="UP000813463"/>
    </source>
</evidence>
<evidence type="ECO:0000256" key="1">
    <source>
        <dbReference type="ARBA" id="ARBA00004123"/>
    </source>
</evidence>
<dbReference type="AlphaFoldDB" id="A0A9R0HTY7"/>
<protein>
    <submittedName>
        <fullName evidence="7">Transcription factor bHLH160</fullName>
    </submittedName>
</protein>
<dbReference type="KEGG" id="soe:110776678"/>
<organism evidence="6 7">
    <name type="scientific">Spinacia oleracea</name>
    <name type="common">Spinach</name>
    <dbReference type="NCBI Taxonomy" id="3562"/>
    <lineage>
        <taxon>Eukaryota</taxon>
        <taxon>Viridiplantae</taxon>
        <taxon>Streptophyta</taxon>
        <taxon>Embryophyta</taxon>
        <taxon>Tracheophyta</taxon>
        <taxon>Spermatophyta</taxon>
        <taxon>Magnoliopsida</taxon>
        <taxon>eudicotyledons</taxon>
        <taxon>Gunneridae</taxon>
        <taxon>Pentapetalae</taxon>
        <taxon>Caryophyllales</taxon>
        <taxon>Chenopodiaceae</taxon>
        <taxon>Chenopodioideae</taxon>
        <taxon>Anserineae</taxon>
        <taxon>Spinacia</taxon>
    </lineage>
</organism>
<reference evidence="6" key="1">
    <citation type="journal article" date="2021" name="Nat. Commun.">
        <title>Genomic analyses provide insights into spinach domestication and the genetic basis of agronomic traits.</title>
        <authorList>
            <person name="Cai X."/>
            <person name="Sun X."/>
            <person name="Xu C."/>
            <person name="Sun H."/>
            <person name="Wang X."/>
            <person name="Ge C."/>
            <person name="Zhang Z."/>
            <person name="Wang Q."/>
            <person name="Fei Z."/>
            <person name="Jiao C."/>
            <person name="Wang Q."/>
        </authorList>
    </citation>
    <scope>NUCLEOTIDE SEQUENCE [LARGE SCALE GENOMIC DNA]</scope>
    <source>
        <strain evidence="6">cv. Varoflay</strain>
    </source>
</reference>
<dbReference type="Pfam" id="PF00010">
    <property type="entry name" value="HLH"/>
    <property type="match status" value="1"/>
</dbReference>
<dbReference type="GO" id="GO:0000977">
    <property type="term" value="F:RNA polymerase II transcription regulatory region sequence-specific DNA binding"/>
    <property type="evidence" value="ECO:0000318"/>
    <property type="project" value="GO_Central"/>
</dbReference>
<dbReference type="InterPro" id="IPR036638">
    <property type="entry name" value="HLH_DNA-bd_sf"/>
</dbReference>
<dbReference type="SMART" id="SM00353">
    <property type="entry name" value="HLH"/>
    <property type="match status" value="1"/>
</dbReference>
<proteinExistence type="predicted"/>
<comment type="subcellular location">
    <subcellularLocation>
        <location evidence="1">Nucleus</location>
    </subcellularLocation>
</comment>